<dbReference type="Proteomes" id="UP001597181">
    <property type="component" value="Unassembled WGS sequence"/>
</dbReference>
<reference evidence="3" key="1">
    <citation type="journal article" date="2019" name="Int. J. Syst. Evol. Microbiol.">
        <title>The Global Catalogue of Microorganisms (GCM) 10K type strain sequencing project: providing services to taxonomists for standard genome sequencing and annotation.</title>
        <authorList>
            <consortium name="The Broad Institute Genomics Platform"/>
            <consortium name="The Broad Institute Genome Sequencing Center for Infectious Disease"/>
            <person name="Wu L."/>
            <person name="Ma J."/>
        </authorList>
    </citation>
    <scope>NUCLEOTIDE SEQUENCE [LARGE SCALE GENOMIC DNA]</scope>
    <source>
        <strain evidence="3">CCUG 50213</strain>
    </source>
</reference>
<dbReference type="Gene3D" id="3.20.20.190">
    <property type="entry name" value="Phosphatidylinositol (PI) phosphodiesterase"/>
    <property type="match status" value="1"/>
</dbReference>
<dbReference type="PANTHER" id="PTHR43805">
    <property type="entry name" value="GLYCEROPHOSPHORYL DIESTER PHOSPHODIESTERASE"/>
    <property type="match status" value="1"/>
</dbReference>
<evidence type="ECO:0000313" key="2">
    <source>
        <dbReference type="EMBL" id="MFD1203181.1"/>
    </source>
</evidence>
<dbReference type="Pfam" id="PF03009">
    <property type="entry name" value="GDPD"/>
    <property type="match status" value="1"/>
</dbReference>
<dbReference type="PANTHER" id="PTHR43805:SF1">
    <property type="entry name" value="GP-PDE DOMAIN-CONTAINING PROTEIN"/>
    <property type="match status" value="1"/>
</dbReference>
<proteinExistence type="predicted"/>
<dbReference type="RefSeq" id="WP_343961514.1">
    <property type="nucleotide sequence ID" value="NZ_BAAAKZ010000012.1"/>
</dbReference>
<sequence>MQHPFFAPGPMPRIFGHRGFVAVDRAAAGVLENSREAIAAAVAEGAEYVETDCHLTADGEVVLFHDSTLARTLGDPRRVSAVTRGELDRLMAGRGGLLTLAGALAEFPDTRFNIDVKSAEVAFPAGSIIGAQAPSRVLIGSFSDRARLEAVAAAHAAGGRPATGAGQAAIVRVLAAVATRSRRLIDRALAGIDALQIPERQGPVPVLTERLLGEAHARGVEVHMWTVNDPHRMRELAARGIDGIITDRTDLAVEALRS</sequence>
<protein>
    <submittedName>
        <fullName evidence="2">Glycerophosphodiester phosphodiesterase family protein</fullName>
    </submittedName>
</protein>
<dbReference type="EMBL" id="JBHTLY010000009">
    <property type="protein sequence ID" value="MFD1203181.1"/>
    <property type="molecule type" value="Genomic_DNA"/>
</dbReference>
<gene>
    <name evidence="2" type="ORF">ACFQ3U_14885</name>
</gene>
<organism evidence="2 3">
    <name type="scientific">Leucobacter albus</name>
    <dbReference type="NCBI Taxonomy" id="272210"/>
    <lineage>
        <taxon>Bacteria</taxon>
        <taxon>Bacillati</taxon>
        <taxon>Actinomycetota</taxon>
        <taxon>Actinomycetes</taxon>
        <taxon>Micrococcales</taxon>
        <taxon>Microbacteriaceae</taxon>
        <taxon>Leucobacter</taxon>
    </lineage>
</organism>
<comment type="caution">
    <text evidence="2">The sequence shown here is derived from an EMBL/GenBank/DDBJ whole genome shotgun (WGS) entry which is preliminary data.</text>
</comment>
<dbReference type="InterPro" id="IPR017946">
    <property type="entry name" value="PLC-like_Pdiesterase_TIM-brl"/>
</dbReference>
<keyword evidence="3" id="KW-1185">Reference proteome</keyword>
<evidence type="ECO:0000313" key="3">
    <source>
        <dbReference type="Proteomes" id="UP001597181"/>
    </source>
</evidence>
<name>A0ABW3TR33_9MICO</name>
<dbReference type="InterPro" id="IPR030395">
    <property type="entry name" value="GP_PDE_dom"/>
</dbReference>
<dbReference type="SUPFAM" id="SSF51695">
    <property type="entry name" value="PLC-like phosphodiesterases"/>
    <property type="match status" value="1"/>
</dbReference>
<accession>A0ABW3TR33</accession>
<dbReference type="PROSITE" id="PS51704">
    <property type="entry name" value="GP_PDE"/>
    <property type="match status" value="1"/>
</dbReference>
<feature type="domain" description="GP-PDE" evidence="1">
    <location>
        <begin position="12"/>
        <end position="256"/>
    </location>
</feature>
<evidence type="ECO:0000259" key="1">
    <source>
        <dbReference type="PROSITE" id="PS51704"/>
    </source>
</evidence>